<dbReference type="EMBL" id="CAJVQB010009282">
    <property type="protein sequence ID" value="CAG8728570.1"/>
    <property type="molecule type" value="Genomic_DNA"/>
</dbReference>
<name>A0ABN7V462_GIGMA</name>
<evidence type="ECO:0000313" key="2">
    <source>
        <dbReference type="Proteomes" id="UP000789901"/>
    </source>
</evidence>
<sequence length="66" mass="7540">KESPMDIEMSEKEKVSSIFADATNKVKVLQDRLQSISVQEKNKKSYPTKINCSIHDKVREDISASR</sequence>
<comment type="caution">
    <text evidence="1">The sequence shown here is derived from an EMBL/GenBank/DDBJ whole genome shotgun (WGS) entry which is preliminary data.</text>
</comment>
<evidence type="ECO:0000313" key="1">
    <source>
        <dbReference type="EMBL" id="CAG8728570.1"/>
    </source>
</evidence>
<proteinExistence type="predicted"/>
<gene>
    <name evidence="1" type="ORF">GMARGA_LOCUS14175</name>
</gene>
<organism evidence="1 2">
    <name type="scientific">Gigaspora margarita</name>
    <dbReference type="NCBI Taxonomy" id="4874"/>
    <lineage>
        <taxon>Eukaryota</taxon>
        <taxon>Fungi</taxon>
        <taxon>Fungi incertae sedis</taxon>
        <taxon>Mucoromycota</taxon>
        <taxon>Glomeromycotina</taxon>
        <taxon>Glomeromycetes</taxon>
        <taxon>Diversisporales</taxon>
        <taxon>Gigasporaceae</taxon>
        <taxon>Gigaspora</taxon>
    </lineage>
</organism>
<dbReference type="Proteomes" id="UP000789901">
    <property type="component" value="Unassembled WGS sequence"/>
</dbReference>
<feature type="non-terminal residue" evidence="1">
    <location>
        <position position="1"/>
    </location>
</feature>
<accession>A0ABN7V462</accession>
<reference evidence="1 2" key="1">
    <citation type="submission" date="2021-06" db="EMBL/GenBank/DDBJ databases">
        <authorList>
            <person name="Kallberg Y."/>
            <person name="Tangrot J."/>
            <person name="Rosling A."/>
        </authorList>
    </citation>
    <scope>NUCLEOTIDE SEQUENCE [LARGE SCALE GENOMIC DNA]</scope>
    <source>
        <strain evidence="1 2">120-4 pot B 10/14</strain>
    </source>
</reference>
<protein>
    <submittedName>
        <fullName evidence="1">11452_t:CDS:1</fullName>
    </submittedName>
</protein>
<keyword evidence="2" id="KW-1185">Reference proteome</keyword>